<dbReference type="InterPro" id="IPR011991">
    <property type="entry name" value="ArsR-like_HTH"/>
</dbReference>
<comment type="caution">
    <text evidence="1">The sequence shown here is derived from an EMBL/GenBank/DDBJ whole genome shotgun (WGS) entry which is preliminary data.</text>
</comment>
<name>A0A3R7DXA0_9EURY</name>
<accession>A0A3R7DXA0</accession>
<organism evidence="1 2">
    <name type="scientific">Halopiger aswanensis</name>
    <dbReference type="NCBI Taxonomy" id="148449"/>
    <lineage>
        <taxon>Archaea</taxon>
        <taxon>Methanobacteriati</taxon>
        <taxon>Methanobacteriota</taxon>
        <taxon>Stenosarchaea group</taxon>
        <taxon>Halobacteria</taxon>
        <taxon>Halobacteriales</taxon>
        <taxon>Natrialbaceae</taxon>
        <taxon>Halopiger</taxon>
    </lineage>
</organism>
<sequence>MTDTVNESTACARAGRDGALGCNPKQLIELLNDDDAREIYLFLEDPATVSDIADELDLPQSTAYRKVENLHDAGLISQLNEHSRSGVPSHYVQAIDHVTVTYDDPLRIECVRNGMTLYCEP</sequence>
<dbReference type="Gene3D" id="1.10.10.10">
    <property type="entry name" value="Winged helix-like DNA-binding domain superfamily/Winged helix DNA-binding domain"/>
    <property type="match status" value="1"/>
</dbReference>
<dbReference type="AlphaFoldDB" id="A0A3R7DXA0"/>
<dbReference type="Pfam" id="PF12840">
    <property type="entry name" value="HTH_20"/>
    <property type="match status" value="1"/>
</dbReference>
<dbReference type="RefSeq" id="WP_120246309.1">
    <property type="nucleotide sequence ID" value="NZ_RAPO01000004.1"/>
</dbReference>
<dbReference type="CDD" id="cd00090">
    <property type="entry name" value="HTH_ARSR"/>
    <property type="match status" value="1"/>
</dbReference>
<dbReference type="InterPro" id="IPR036388">
    <property type="entry name" value="WH-like_DNA-bd_sf"/>
</dbReference>
<dbReference type="InterPro" id="IPR036390">
    <property type="entry name" value="WH_DNA-bd_sf"/>
</dbReference>
<reference evidence="1 2" key="1">
    <citation type="submission" date="2018-09" db="EMBL/GenBank/DDBJ databases">
        <title>Genomic Encyclopedia of Archaeal and Bacterial Type Strains, Phase II (KMG-II): from individual species to whole genera.</title>
        <authorList>
            <person name="Goeker M."/>
        </authorList>
    </citation>
    <scope>NUCLEOTIDE SEQUENCE [LARGE SCALE GENOMIC DNA]</scope>
    <source>
        <strain evidence="1 2">DSM 13151</strain>
    </source>
</reference>
<protein>
    <submittedName>
        <fullName evidence="1">Helix-turn-helix protein</fullName>
    </submittedName>
</protein>
<evidence type="ECO:0000313" key="1">
    <source>
        <dbReference type="EMBL" id="RKD89159.1"/>
    </source>
</evidence>
<dbReference type="OrthoDB" id="311452at2157"/>
<dbReference type="Proteomes" id="UP000283805">
    <property type="component" value="Unassembled WGS sequence"/>
</dbReference>
<gene>
    <name evidence="1" type="ORF">ATJ93_3985</name>
</gene>
<proteinExistence type="predicted"/>
<keyword evidence="2" id="KW-1185">Reference proteome</keyword>
<dbReference type="EMBL" id="RAPO01000004">
    <property type="protein sequence ID" value="RKD89159.1"/>
    <property type="molecule type" value="Genomic_DNA"/>
</dbReference>
<evidence type="ECO:0000313" key="2">
    <source>
        <dbReference type="Proteomes" id="UP000283805"/>
    </source>
</evidence>
<dbReference type="SUPFAM" id="SSF46785">
    <property type="entry name" value="Winged helix' DNA-binding domain"/>
    <property type="match status" value="1"/>
</dbReference>